<dbReference type="EMBL" id="CM042889">
    <property type="protein sequence ID" value="KAI4321756.1"/>
    <property type="molecule type" value="Genomic_DNA"/>
</dbReference>
<reference evidence="2" key="1">
    <citation type="journal article" date="2023" name="Front. Plant Sci.">
        <title>Chromosomal-level genome assembly of Melastoma candidum provides insights into trichome evolution.</title>
        <authorList>
            <person name="Zhong Y."/>
            <person name="Wu W."/>
            <person name="Sun C."/>
            <person name="Zou P."/>
            <person name="Liu Y."/>
            <person name="Dai S."/>
            <person name="Zhou R."/>
        </authorList>
    </citation>
    <scope>NUCLEOTIDE SEQUENCE [LARGE SCALE GENOMIC DNA]</scope>
</reference>
<sequence>MPAQPTGSQTLTSSSKFTWEITNFTQLNEETEYYYSSPFTVGIYSWKVVVYPKGNNSPGYLSLYLEVADSENLPNGWTTSVDYSLTVVNQSTPNSSLKRKIRSRIFCASSFIWGYQKMVTLVKVHNDGFLVNDTLIIKVGLVSADAIVAEKQVVTSPELLDSYFSSLEEYISRVNDVPVCCSRSPSDARCPTLEEVQDAKSSLRECLVDLVTLNMKDRLAEALLTLSRAKVGLSTSLASSVRAFWNRFEEITSDFLSFEEINSELELQKLLKDQMFSKMKKCHEQHITLKKLSKQIAEEEEEYERKMGEIRKRKEKLESDWEVLLVESQEAKSKYEGHEKKAKDAEDKKRIAEERMSTTACSSLKQEFA</sequence>
<evidence type="ECO:0000313" key="2">
    <source>
        <dbReference type="Proteomes" id="UP001057402"/>
    </source>
</evidence>
<comment type="caution">
    <text evidence="1">The sequence shown here is derived from an EMBL/GenBank/DDBJ whole genome shotgun (WGS) entry which is preliminary data.</text>
</comment>
<dbReference type="Proteomes" id="UP001057402">
    <property type="component" value="Chromosome 10"/>
</dbReference>
<proteinExistence type="predicted"/>
<evidence type="ECO:0000313" key="1">
    <source>
        <dbReference type="EMBL" id="KAI4321756.1"/>
    </source>
</evidence>
<gene>
    <name evidence="1" type="ORF">MLD38_035103</name>
</gene>
<protein>
    <submittedName>
        <fullName evidence="1">Uncharacterized protein</fullName>
    </submittedName>
</protein>
<keyword evidence="2" id="KW-1185">Reference proteome</keyword>
<accession>A0ACB9MCH7</accession>
<name>A0ACB9MCH7_9MYRT</name>
<organism evidence="1 2">
    <name type="scientific">Melastoma candidum</name>
    <dbReference type="NCBI Taxonomy" id="119954"/>
    <lineage>
        <taxon>Eukaryota</taxon>
        <taxon>Viridiplantae</taxon>
        <taxon>Streptophyta</taxon>
        <taxon>Embryophyta</taxon>
        <taxon>Tracheophyta</taxon>
        <taxon>Spermatophyta</taxon>
        <taxon>Magnoliopsida</taxon>
        <taxon>eudicotyledons</taxon>
        <taxon>Gunneridae</taxon>
        <taxon>Pentapetalae</taxon>
        <taxon>rosids</taxon>
        <taxon>malvids</taxon>
        <taxon>Myrtales</taxon>
        <taxon>Melastomataceae</taxon>
        <taxon>Melastomatoideae</taxon>
        <taxon>Melastomateae</taxon>
        <taxon>Melastoma</taxon>
    </lineage>
</organism>